<dbReference type="Proteomes" id="UP001162501">
    <property type="component" value="Chromosome 13"/>
</dbReference>
<proteinExistence type="predicted"/>
<evidence type="ECO:0000313" key="1">
    <source>
        <dbReference type="EMBL" id="CAM9612871.1"/>
    </source>
</evidence>
<sequence>MEELLEEQLCPPGDGVTGLHWWLCLGCRAVAMDGTEQARERDERREQGPRRPLDFGLLGRETLPEKKQGMIQTSPVLRPWDPDSGSVASLLLRHCEQVDPGILSQGQALQTWYLSFCFPSKPLALYVQILGPTFFQLGAPG</sequence>
<gene>
    <name evidence="1" type="ORF">MRATA1EN22A_LOCUS4992</name>
</gene>
<reference evidence="1" key="2">
    <citation type="submission" date="2025-03" db="EMBL/GenBank/DDBJ databases">
        <authorList>
            <consortium name="ELIXIR-Norway"/>
            <consortium name="Elixir Norway"/>
        </authorList>
    </citation>
    <scope>NUCLEOTIDE SEQUENCE</scope>
</reference>
<dbReference type="EMBL" id="OX596097">
    <property type="protein sequence ID" value="CAM9612871.1"/>
    <property type="molecule type" value="Genomic_DNA"/>
</dbReference>
<evidence type="ECO:0000313" key="2">
    <source>
        <dbReference type="Proteomes" id="UP001162501"/>
    </source>
</evidence>
<reference evidence="1" key="1">
    <citation type="submission" date="2023-05" db="EMBL/GenBank/DDBJ databases">
        <authorList>
            <consortium name="ELIXIR-Norway"/>
        </authorList>
    </citation>
    <scope>NUCLEOTIDE SEQUENCE</scope>
</reference>
<name>A0AC59YE76_RANTA</name>
<organism evidence="1 2">
    <name type="scientific">Rangifer tarandus platyrhynchus</name>
    <name type="common">Svalbard reindeer</name>
    <dbReference type="NCBI Taxonomy" id="3082113"/>
    <lineage>
        <taxon>Eukaryota</taxon>
        <taxon>Metazoa</taxon>
        <taxon>Chordata</taxon>
        <taxon>Craniata</taxon>
        <taxon>Vertebrata</taxon>
        <taxon>Euteleostomi</taxon>
        <taxon>Mammalia</taxon>
        <taxon>Eutheria</taxon>
        <taxon>Laurasiatheria</taxon>
        <taxon>Artiodactyla</taxon>
        <taxon>Ruminantia</taxon>
        <taxon>Pecora</taxon>
        <taxon>Cervidae</taxon>
        <taxon>Odocoileinae</taxon>
        <taxon>Rangifer</taxon>
    </lineage>
</organism>
<protein>
    <submittedName>
        <fullName evidence="1">Uncharacterized protein</fullName>
    </submittedName>
</protein>
<accession>A0AC59YE76</accession>